<dbReference type="RefSeq" id="WP_055423509.1">
    <property type="nucleotide sequence ID" value="NZ_CYHH01000005.1"/>
</dbReference>
<dbReference type="Pfam" id="PF11964">
    <property type="entry name" value="SpoIIAA-like"/>
    <property type="match status" value="1"/>
</dbReference>
<evidence type="ECO:0000313" key="1">
    <source>
        <dbReference type="EMBL" id="CUB07215.1"/>
    </source>
</evidence>
<dbReference type="InterPro" id="IPR021866">
    <property type="entry name" value="SpoIIAA-like"/>
</dbReference>
<dbReference type="InterPro" id="IPR036513">
    <property type="entry name" value="STAS_dom_sf"/>
</dbReference>
<dbReference type="SUPFAM" id="SSF52091">
    <property type="entry name" value="SpoIIaa-like"/>
    <property type="match status" value="1"/>
</dbReference>
<evidence type="ECO:0000313" key="2">
    <source>
        <dbReference type="Proteomes" id="UP000182108"/>
    </source>
</evidence>
<dbReference type="OrthoDB" id="8562463at2"/>
<keyword evidence="2" id="KW-1185">Reference proteome</keyword>
<name>A0A0K6IVS5_9PROT</name>
<protein>
    <submittedName>
        <fullName evidence="1">SpoIIAA-like</fullName>
    </submittedName>
</protein>
<dbReference type="EMBL" id="CYHH01000005">
    <property type="protein sequence ID" value="CUB07215.1"/>
    <property type="molecule type" value="Genomic_DNA"/>
</dbReference>
<dbReference type="InterPro" id="IPR038396">
    <property type="entry name" value="SpoIIAA-like_sf"/>
</dbReference>
<dbReference type="Gene3D" id="3.40.50.10600">
    <property type="entry name" value="SpoIIaa-like domains"/>
    <property type="match status" value="1"/>
</dbReference>
<accession>A0A0K6IVS5</accession>
<organism evidence="1 2">
    <name type="scientific">Tepidiphilus thermophilus</name>
    <dbReference type="NCBI Taxonomy" id="876478"/>
    <lineage>
        <taxon>Bacteria</taxon>
        <taxon>Pseudomonadati</taxon>
        <taxon>Pseudomonadota</taxon>
        <taxon>Hydrogenophilia</taxon>
        <taxon>Hydrogenophilales</taxon>
        <taxon>Hydrogenophilaceae</taxon>
        <taxon>Tepidiphilus</taxon>
    </lineage>
</organism>
<gene>
    <name evidence="1" type="ORF">Ga0061068_105118</name>
</gene>
<sequence>MITIEVRDDFISAAVFGEFTLEDFKEFEDAVEYRNRFGGPVDVLLDLRGMLGFTIDAAWEEFRFARQHPSDFRRIAIVAEDDWLALLTWLESLFLEAEIKVFDSEEEALSWLKEGRNERGNP</sequence>
<proteinExistence type="predicted"/>
<dbReference type="Proteomes" id="UP000182108">
    <property type="component" value="Unassembled WGS sequence"/>
</dbReference>
<reference evidence="2" key="1">
    <citation type="submission" date="2015-08" db="EMBL/GenBank/DDBJ databases">
        <authorList>
            <person name="Babu N.S."/>
            <person name="Beckwith C.J."/>
            <person name="Beseler K.G."/>
            <person name="Brison A."/>
            <person name="Carone J.V."/>
            <person name="Caskin T.P."/>
            <person name="Diamond M."/>
            <person name="Durham M.E."/>
            <person name="Foxe J.M."/>
            <person name="Go M."/>
            <person name="Henderson B.A."/>
            <person name="Jones I.B."/>
            <person name="McGettigan J.A."/>
            <person name="Micheletti S.J."/>
            <person name="Nasrallah M.E."/>
            <person name="Ortiz D."/>
            <person name="Piller C.R."/>
            <person name="Privatt S.R."/>
            <person name="Schneider S.L."/>
            <person name="Sharp S."/>
            <person name="Smith T.C."/>
            <person name="Stanton J.D."/>
            <person name="Ullery H.E."/>
            <person name="Wilson R.J."/>
            <person name="Serrano M.G."/>
            <person name="Buck G."/>
            <person name="Lee V."/>
            <person name="Wang Y."/>
            <person name="Carvalho R."/>
            <person name="Voegtly L."/>
            <person name="Shi R."/>
            <person name="Duckworth R."/>
            <person name="Johnson A."/>
            <person name="Loviza R."/>
            <person name="Walstead R."/>
            <person name="Shah Z."/>
            <person name="Kiflezghi M."/>
            <person name="Wade K."/>
            <person name="Ball S.L."/>
            <person name="Bradley K.W."/>
            <person name="Asai D.J."/>
            <person name="Bowman C.A."/>
            <person name="Russell D.A."/>
            <person name="Pope W.H."/>
            <person name="Jacobs-Sera D."/>
            <person name="Hendrix R.W."/>
            <person name="Hatfull G.F."/>
        </authorList>
    </citation>
    <scope>NUCLEOTIDE SEQUENCE [LARGE SCALE GENOMIC DNA]</scope>
    <source>
        <strain evidence="2">JCM 19170</strain>
    </source>
</reference>
<dbReference type="AlphaFoldDB" id="A0A0K6IVS5"/>